<keyword evidence="2" id="KW-0732">Signal</keyword>
<organism evidence="4 5">
    <name type="scientific">Viridibacterium curvum</name>
    <dbReference type="NCBI Taxonomy" id="1101404"/>
    <lineage>
        <taxon>Bacteria</taxon>
        <taxon>Pseudomonadati</taxon>
        <taxon>Pseudomonadota</taxon>
        <taxon>Betaproteobacteria</taxon>
        <taxon>Rhodocyclales</taxon>
        <taxon>Rhodocyclaceae</taxon>
        <taxon>Viridibacterium</taxon>
    </lineage>
</organism>
<dbReference type="EMBL" id="BAABLD010000005">
    <property type="protein sequence ID" value="GAA5161555.1"/>
    <property type="molecule type" value="Genomic_DNA"/>
</dbReference>
<dbReference type="NCBIfam" id="TIGR02595">
    <property type="entry name" value="PEP_CTERM"/>
    <property type="match status" value="1"/>
</dbReference>
<evidence type="ECO:0000313" key="4">
    <source>
        <dbReference type="EMBL" id="GAA5161555.1"/>
    </source>
</evidence>
<evidence type="ECO:0000256" key="1">
    <source>
        <dbReference type="SAM" id="Phobius"/>
    </source>
</evidence>
<keyword evidence="1" id="KW-0812">Transmembrane</keyword>
<keyword evidence="1" id="KW-0472">Membrane</keyword>
<feature type="domain" description="LTD" evidence="3">
    <location>
        <begin position="19"/>
        <end position="149"/>
    </location>
</feature>
<accession>A0ABP9QGS0</accession>
<name>A0ABP9QGS0_9RHOO</name>
<evidence type="ECO:0000256" key="2">
    <source>
        <dbReference type="SAM" id="SignalP"/>
    </source>
</evidence>
<proteinExistence type="predicted"/>
<dbReference type="Pfam" id="PF07589">
    <property type="entry name" value="PEP-CTERM"/>
    <property type="match status" value="1"/>
</dbReference>
<reference evidence="5" key="1">
    <citation type="journal article" date="2019" name="Int. J. Syst. Evol. Microbiol.">
        <title>The Global Catalogue of Microorganisms (GCM) 10K type strain sequencing project: providing services to taxonomists for standard genome sequencing and annotation.</title>
        <authorList>
            <consortium name="The Broad Institute Genomics Platform"/>
            <consortium name="The Broad Institute Genome Sequencing Center for Infectious Disease"/>
            <person name="Wu L."/>
            <person name="Ma J."/>
        </authorList>
    </citation>
    <scope>NUCLEOTIDE SEQUENCE [LARGE SCALE GENOMIC DNA]</scope>
    <source>
        <strain evidence="5">JCM 18715</strain>
    </source>
</reference>
<dbReference type="Pfam" id="PF00932">
    <property type="entry name" value="LTD"/>
    <property type="match status" value="1"/>
</dbReference>
<dbReference type="Gene3D" id="2.60.40.1260">
    <property type="entry name" value="Lamin Tail domain"/>
    <property type="match status" value="1"/>
</dbReference>
<gene>
    <name evidence="4" type="ORF">GCM10025770_10950</name>
</gene>
<keyword evidence="1" id="KW-1133">Transmembrane helix</keyword>
<keyword evidence="5" id="KW-1185">Reference proteome</keyword>
<dbReference type="SUPFAM" id="SSF74853">
    <property type="entry name" value="Lamin A/C globular tail domain"/>
    <property type="match status" value="1"/>
</dbReference>
<dbReference type="InterPro" id="IPR001322">
    <property type="entry name" value="Lamin_tail_dom"/>
</dbReference>
<dbReference type="InterPro" id="IPR013424">
    <property type="entry name" value="Ice-binding_C"/>
</dbReference>
<dbReference type="RefSeq" id="WP_345531866.1">
    <property type="nucleotide sequence ID" value="NZ_BAABLD010000005.1"/>
</dbReference>
<dbReference type="InterPro" id="IPR036415">
    <property type="entry name" value="Lamin_tail_dom_sf"/>
</dbReference>
<feature type="chain" id="PRO_5045831713" description="LTD domain-containing protein" evidence="2">
    <location>
        <begin position="26"/>
        <end position="225"/>
    </location>
</feature>
<comment type="caution">
    <text evidence="4">The sequence shown here is derived from an EMBL/GenBank/DDBJ whole genome shotgun (WGS) entry which is preliminary data.</text>
</comment>
<sequence length="225" mass="22583">MNTIRTSLKALAAAVALIGLGSAQAAIVITEVAPWASGNSPYAKDWFELTNTGSSAVDITGWKMDDDSNSFSAAVALTGITTIAAGESVIFTETSIAASFLSTWFGTAGNSSLQIGYYSGSGVGLSATSDAVNIFNAAGVKQASVSFGASDSVAPYQTFDNAAGLNNVTISQLSVAGVNGAFVAINDAAEIGSPGSIAAVPEASTYAMLLAGLGMIGVMSRRRTA</sequence>
<protein>
    <recommendedName>
        <fullName evidence="3">LTD domain-containing protein</fullName>
    </recommendedName>
</protein>
<evidence type="ECO:0000259" key="3">
    <source>
        <dbReference type="PROSITE" id="PS51841"/>
    </source>
</evidence>
<dbReference type="PROSITE" id="PS51841">
    <property type="entry name" value="LTD"/>
    <property type="match status" value="1"/>
</dbReference>
<dbReference type="Proteomes" id="UP001500547">
    <property type="component" value="Unassembled WGS sequence"/>
</dbReference>
<feature type="transmembrane region" description="Helical" evidence="1">
    <location>
        <begin position="203"/>
        <end position="220"/>
    </location>
</feature>
<evidence type="ECO:0000313" key="5">
    <source>
        <dbReference type="Proteomes" id="UP001500547"/>
    </source>
</evidence>
<feature type="signal peptide" evidence="2">
    <location>
        <begin position="1"/>
        <end position="25"/>
    </location>
</feature>